<dbReference type="EC" id="1.1.1.133" evidence="2"/>
<protein>
    <submittedName>
        <fullName evidence="2">dTDP-4-dehydrorhamnose reductase</fullName>
        <ecNumber evidence="2">1.1.1.133</ecNumber>
    </submittedName>
</protein>
<evidence type="ECO:0000313" key="3">
    <source>
        <dbReference type="Proteomes" id="UP001055732"/>
    </source>
</evidence>
<keyword evidence="3" id="KW-1185">Reference proteome</keyword>
<dbReference type="PANTHER" id="PTHR10491">
    <property type="entry name" value="DTDP-4-DEHYDRORHAMNOSE REDUCTASE"/>
    <property type="match status" value="1"/>
</dbReference>
<accession>A0A9E7MY61</accession>
<dbReference type="InterPro" id="IPR036291">
    <property type="entry name" value="NAD(P)-bd_dom_sf"/>
</dbReference>
<dbReference type="Pfam" id="PF04321">
    <property type="entry name" value="RmlD_sub_bind"/>
    <property type="match status" value="1"/>
</dbReference>
<dbReference type="GO" id="GO:0008831">
    <property type="term" value="F:dTDP-4-dehydrorhamnose reductase activity"/>
    <property type="evidence" value="ECO:0007669"/>
    <property type="project" value="UniProtKB-EC"/>
</dbReference>
<dbReference type="Proteomes" id="UP001055732">
    <property type="component" value="Chromosome"/>
</dbReference>
<dbReference type="InterPro" id="IPR029903">
    <property type="entry name" value="RmlD-like-bd"/>
</dbReference>
<organism evidence="2 3">
    <name type="scientific">Thermococcus aggregans</name>
    <dbReference type="NCBI Taxonomy" id="110163"/>
    <lineage>
        <taxon>Archaea</taxon>
        <taxon>Methanobacteriati</taxon>
        <taxon>Methanobacteriota</taxon>
        <taxon>Thermococci</taxon>
        <taxon>Thermococcales</taxon>
        <taxon>Thermococcaceae</taxon>
        <taxon>Thermococcus</taxon>
    </lineage>
</organism>
<dbReference type="KEGG" id="tagg:NF865_02145"/>
<dbReference type="NCBIfam" id="TIGR01214">
    <property type="entry name" value="rmlD"/>
    <property type="match status" value="1"/>
</dbReference>
<keyword evidence="2" id="KW-0560">Oxidoreductase</keyword>
<dbReference type="GO" id="GO:0005829">
    <property type="term" value="C:cytosol"/>
    <property type="evidence" value="ECO:0007669"/>
    <property type="project" value="TreeGrafter"/>
</dbReference>
<dbReference type="GO" id="GO:0019305">
    <property type="term" value="P:dTDP-rhamnose biosynthetic process"/>
    <property type="evidence" value="ECO:0007669"/>
    <property type="project" value="TreeGrafter"/>
</dbReference>
<name>A0A9E7MY61_THEAG</name>
<dbReference type="PANTHER" id="PTHR10491:SF4">
    <property type="entry name" value="METHIONINE ADENOSYLTRANSFERASE 2 SUBUNIT BETA"/>
    <property type="match status" value="1"/>
</dbReference>
<dbReference type="Gene3D" id="3.40.50.720">
    <property type="entry name" value="NAD(P)-binding Rossmann-like Domain"/>
    <property type="match status" value="1"/>
</dbReference>
<proteinExistence type="predicted"/>
<evidence type="ECO:0000259" key="1">
    <source>
        <dbReference type="Pfam" id="PF04321"/>
    </source>
</evidence>
<dbReference type="InterPro" id="IPR005913">
    <property type="entry name" value="dTDP_dehydrorham_reduct"/>
</dbReference>
<dbReference type="EMBL" id="CP099582">
    <property type="protein sequence ID" value="USS41040.1"/>
    <property type="molecule type" value="Genomic_DNA"/>
</dbReference>
<feature type="domain" description="RmlD-like substrate binding" evidence="1">
    <location>
        <begin position="1"/>
        <end position="284"/>
    </location>
</feature>
<dbReference type="AlphaFoldDB" id="A0A9E7MY61"/>
<reference evidence="2" key="1">
    <citation type="journal article" date="1998" name="Int. J. Syst. Bacteriol. 48 Pt">
        <title>Thermococcus guaymasensis sp. nov. and Thermococcus aggregans sp. nov., two novel thermophilic archaea isolated from the Guaymas Basin hydrothermal vent site.</title>
        <authorList>
            <person name="Canganella F."/>
            <person name="Jones W.J."/>
            <person name="Gambacorta A."/>
            <person name="Antranikian G."/>
        </authorList>
    </citation>
    <scope>NUCLEOTIDE SEQUENCE</scope>
    <source>
        <strain evidence="2">TY</strain>
    </source>
</reference>
<evidence type="ECO:0000313" key="2">
    <source>
        <dbReference type="EMBL" id="USS41040.1"/>
    </source>
</evidence>
<sequence length="298" mass="33794">MRVAIIGANGQLGSDLVEVFGKDSSFEVIPLTHADLDVTVPETLKILKELKPDVIINTAAYVRVDDAELYPEKAFQVNAIGALNVARVASEIDAVNVYISTDYVFDGSKGEPYTEEDVPNPINVYGLSKCAGEIFTKNYYKKHYIVRVASLYGKAGASGKGGNFVEFMIQKAKRGEEIRVVDDQFMSPTYTKDVARTLKKFLELRPEFGVYHMVNEGFCSWYEFTKAIFEILGWDVEVKPIKSSELKRLAKRPRFSALKNKRLEELGLKMRPWKEALEEYLKEHNSQSVRYKKKSKHA</sequence>
<dbReference type="SUPFAM" id="SSF51735">
    <property type="entry name" value="NAD(P)-binding Rossmann-fold domains"/>
    <property type="match status" value="1"/>
</dbReference>
<dbReference type="Gene3D" id="3.90.25.10">
    <property type="entry name" value="UDP-galactose 4-epimerase, domain 1"/>
    <property type="match status" value="1"/>
</dbReference>
<gene>
    <name evidence="2" type="primary">rfbD</name>
    <name evidence="2" type="ORF">NF865_02145</name>
</gene>
<reference evidence="2" key="2">
    <citation type="submission" date="2022-06" db="EMBL/GenBank/DDBJ databases">
        <authorList>
            <person name="Park Y.-J."/>
        </authorList>
    </citation>
    <scope>NUCLEOTIDE SEQUENCE</scope>
    <source>
        <strain evidence="2">TY</strain>
    </source>
</reference>
<dbReference type="RefSeq" id="WP_253304981.1">
    <property type="nucleotide sequence ID" value="NZ_CP099582.1"/>
</dbReference>
<dbReference type="CDD" id="cd05254">
    <property type="entry name" value="dTDP_HR_like_SDR_e"/>
    <property type="match status" value="1"/>
</dbReference>